<dbReference type="AlphaFoldDB" id="A0A6N1VD31"/>
<comment type="subunit">
    <text evidence="4 7">Homotetramer.</text>
</comment>
<dbReference type="InterPro" id="IPR023416">
    <property type="entry name" value="Transthyretin/HIU_hydrolase_d"/>
</dbReference>
<dbReference type="InterPro" id="IPR036817">
    <property type="entry name" value="Transthyretin/HIU_hydrolase_sf"/>
</dbReference>
<evidence type="ECO:0000256" key="3">
    <source>
        <dbReference type="ARBA" id="ARBA00009850"/>
    </source>
</evidence>
<dbReference type="Pfam" id="PF00576">
    <property type="entry name" value="Transthyretin"/>
    <property type="match status" value="1"/>
</dbReference>
<organism evidence="9 10">
    <name type="scientific">Oricola thermophila</name>
    <dbReference type="NCBI Taxonomy" id="2742145"/>
    <lineage>
        <taxon>Bacteria</taxon>
        <taxon>Pseudomonadati</taxon>
        <taxon>Pseudomonadota</taxon>
        <taxon>Alphaproteobacteria</taxon>
        <taxon>Hyphomicrobiales</taxon>
        <taxon>Ahrensiaceae</taxon>
        <taxon>Oricola</taxon>
    </lineage>
</organism>
<dbReference type="GO" id="GO:0033971">
    <property type="term" value="F:hydroxyisourate hydrolase activity"/>
    <property type="evidence" value="ECO:0007669"/>
    <property type="project" value="UniProtKB-EC"/>
</dbReference>
<name>A0A6N1VD31_9HYPH</name>
<comment type="function">
    <text evidence="2">Catalyzes the hydrolysis of 5-hydroxyisourate (HIU) to 2-oxo-4-hydroxy-4-carboxy-5-ureidoimidazoline (OHCU).</text>
</comment>
<evidence type="ECO:0000313" key="9">
    <source>
        <dbReference type="EMBL" id="QKV18784.1"/>
    </source>
</evidence>
<dbReference type="Gene3D" id="2.60.40.180">
    <property type="entry name" value="Transthyretin/hydroxyisourate hydrolase domain"/>
    <property type="match status" value="1"/>
</dbReference>
<comment type="similarity">
    <text evidence="3 7">Belongs to the transthyretin family. 5-hydroxyisourate hydrolase subfamily.</text>
</comment>
<dbReference type="PROSITE" id="PS00769">
    <property type="entry name" value="TRANSTHYRETIN_2"/>
    <property type="match status" value="1"/>
</dbReference>
<comment type="catalytic activity">
    <reaction evidence="1 7">
        <text>5-hydroxyisourate + H2O = 5-hydroxy-2-oxo-4-ureido-2,5-dihydro-1H-imidazole-5-carboxylate + H(+)</text>
        <dbReference type="Rhea" id="RHEA:23736"/>
        <dbReference type="ChEBI" id="CHEBI:15377"/>
        <dbReference type="ChEBI" id="CHEBI:15378"/>
        <dbReference type="ChEBI" id="CHEBI:18072"/>
        <dbReference type="ChEBI" id="CHEBI:58639"/>
        <dbReference type="EC" id="3.5.2.17"/>
    </reaction>
</comment>
<dbReference type="InterPro" id="IPR023419">
    <property type="entry name" value="Transthyretin_CS"/>
</dbReference>
<dbReference type="InterPro" id="IPR014306">
    <property type="entry name" value="Hydroxyisourate_hydrolase"/>
</dbReference>
<evidence type="ECO:0000259" key="8">
    <source>
        <dbReference type="Pfam" id="PF00576"/>
    </source>
</evidence>
<dbReference type="PANTHER" id="PTHR10395:SF7">
    <property type="entry name" value="5-HYDROXYISOURATE HYDROLASE"/>
    <property type="match status" value="1"/>
</dbReference>
<dbReference type="SUPFAM" id="SSF49472">
    <property type="entry name" value="Transthyretin (synonym: prealbumin)"/>
    <property type="match status" value="1"/>
</dbReference>
<feature type="domain" description="Transthyretin/hydroxyisourate hydrolase" evidence="8">
    <location>
        <begin position="5"/>
        <end position="120"/>
    </location>
</feature>
<evidence type="ECO:0000256" key="2">
    <source>
        <dbReference type="ARBA" id="ARBA00002704"/>
    </source>
</evidence>
<protein>
    <recommendedName>
        <fullName evidence="7">5-hydroxyisourate hydrolase</fullName>
        <shortName evidence="7">HIU hydrolase</shortName>
        <shortName evidence="7">HIUHase</shortName>
        <ecNumber evidence="7">3.5.2.17</ecNumber>
    </recommendedName>
</protein>
<dbReference type="GO" id="GO:0006144">
    <property type="term" value="P:purine nucleobase metabolic process"/>
    <property type="evidence" value="ECO:0007669"/>
    <property type="project" value="UniProtKB-KW"/>
</dbReference>
<evidence type="ECO:0000256" key="1">
    <source>
        <dbReference type="ARBA" id="ARBA00001043"/>
    </source>
</evidence>
<evidence type="ECO:0000313" key="10">
    <source>
        <dbReference type="Proteomes" id="UP000509367"/>
    </source>
</evidence>
<dbReference type="EC" id="3.5.2.17" evidence="7"/>
<dbReference type="KEGG" id="orm:HTY61_10145"/>
<dbReference type="PANTHER" id="PTHR10395">
    <property type="entry name" value="URICASE AND TRANSTHYRETIN-RELATED"/>
    <property type="match status" value="1"/>
</dbReference>
<evidence type="ECO:0000256" key="7">
    <source>
        <dbReference type="RuleBase" id="RU361270"/>
    </source>
</evidence>
<dbReference type="CDD" id="cd05822">
    <property type="entry name" value="TLP_HIUase"/>
    <property type="match status" value="1"/>
</dbReference>
<dbReference type="EMBL" id="CP054836">
    <property type="protein sequence ID" value="QKV18784.1"/>
    <property type="molecule type" value="Genomic_DNA"/>
</dbReference>
<dbReference type="NCBIfam" id="TIGR02962">
    <property type="entry name" value="hdxy_isourate"/>
    <property type="match status" value="1"/>
</dbReference>
<evidence type="ECO:0000256" key="4">
    <source>
        <dbReference type="ARBA" id="ARBA00011881"/>
    </source>
</evidence>
<sequence length="121" mass="13082">MAGKLSTHVLDTASGRPARGMRLTLYRAAPGGGQLELVRQAITNADGRTDELLLGADEMAEGTYELHFEVAAYFAENGMAPKDAPPFLDVVPIRFTIADPQAGYHVPLLVTPWSYSTYRGS</sequence>
<dbReference type="RefSeq" id="WP_175276677.1">
    <property type="nucleotide sequence ID" value="NZ_CP054836.1"/>
</dbReference>
<dbReference type="Proteomes" id="UP000509367">
    <property type="component" value="Chromosome"/>
</dbReference>
<evidence type="ECO:0000256" key="5">
    <source>
        <dbReference type="ARBA" id="ARBA00022631"/>
    </source>
</evidence>
<gene>
    <name evidence="9" type="primary">uraH</name>
    <name evidence="9" type="ORF">HTY61_10145</name>
</gene>
<keyword evidence="6 7" id="KW-0378">Hydrolase</keyword>
<accession>A0A6N1VD31</accession>
<reference evidence="9 10" key="1">
    <citation type="submission" date="2020-06" db="EMBL/GenBank/DDBJ databases">
        <title>Oricola thermophila sp. nov. isolated from a tidal sediments.</title>
        <authorList>
            <person name="Kwon K.K."/>
            <person name="Yang S.-H."/>
            <person name="Park M.-J."/>
        </authorList>
    </citation>
    <scope>NUCLEOTIDE SEQUENCE [LARGE SCALE GENOMIC DNA]</scope>
    <source>
        <strain evidence="9 10">MEBiC13590</strain>
    </source>
</reference>
<proteinExistence type="inferred from homology"/>
<keyword evidence="5 7" id="KW-0659">Purine metabolism</keyword>
<keyword evidence="10" id="KW-1185">Reference proteome</keyword>
<evidence type="ECO:0000256" key="6">
    <source>
        <dbReference type="ARBA" id="ARBA00022801"/>
    </source>
</evidence>